<sequence length="45" mass="4799">MTWTTDPEETAAVDAMRAAVRGMAELLTAVDATRWSDPAGGFDLT</sequence>
<evidence type="ECO:0000313" key="2">
    <source>
        <dbReference type="Proteomes" id="UP000255082"/>
    </source>
</evidence>
<dbReference type="Proteomes" id="UP000255082">
    <property type="component" value="Unassembled WGS sequence"/>
</dbReference>
<dbReference type="EMBL" id="UGRU01000001">
    <property type="protein sequence ID" value="SUA45959.1"/>
    <property type="molecule type" value="Genomic_DNA"/>
</dbReference>
<proteinExistence type="predicted"/>
<organism evidence="1 2">
    <name type="scientific">Nocardia africana</name>
    <dbReference type="NCBI Taxonomy" id="134964"/>
    <lineage>
        <taxon>Bacteria</taxon>
        <taxon>Bacillati</taxon>
        <taxon>Actinomycetota</taxon>
        <taxon>Actinomycetes</taxon>
        <taxon>Mycobacteriales</taxon>
        <taxon>Nocardiaceae</taxon>
        <taxon>Nocardia</taxon>
    </lineage>
</organism>
<gene>
    <name evidence="1" type="ORF">NCTC13184_04483</name>
</gene>
<name>A0A378WXP2_9NOCA</name>
<reference evidence="1 2" key="1">
    <citation type="submission" date="2018-06" db="EMBL/GenBank/DDBJ databases">
        <authorList>
            <consortium name="Pathogen Informatics"/>
            <person name="Doyle S."/>
        </authorList>
    </citation>
    <scope>NUCLEOTIDE SEQUENCE [LARGE SCALE GENOMIC DNA]</scope>
    <source>
        <strain evidence="1 2">NCTC13184</strain>
    </source>
</reference>
<dbReference type="RefSeq" id="WP_157126550.1">
    <property type="nucleotide sequence ID" value="NZ_JAJFOE010000001.1"/>
</dbReference>
<accession>A0A378WXP2</accession>
<dbReference type="AlphaFoldDB" id="A0A378WXP2"/>
<protein>
    <submittedName>
        <fullName evidence="1">Uncharacterized protein</fullName>
    </submittedName>
</protein>
<evidence type="ECO:0000313" key="1">
    <source>
        <dbReference type="EMBL" id="SUA45959.1"/>
    </source>
</evidence>